<dbReference type="Pfam" id="PF01451">
    <property type="entry name" value="LMWPc"/>
    <property type="match status" value="1"/>
</dbReference>
<feature type="active site" evidence="4">
    <location>
        <position position="17"/>
    </location>
</feature>
<evidence type="ECO:0000256" key="1">
    <source>
        <dbReference type="ARBA" id="ARBA00011063"/>
    </source>
</evidence>
<dbReference type="Proteomes" id="UP000824259">
    <property type="component" value="Unassembled WGS sequence"/>
</dbReference>
<protein>
    <submittedName>
        <fullName evidence="6">Low molecular weight phosphotyrosine protein phosphatase</fullName>
    </submittedName>
</protein>
<dbReference type="InterPro" id="IPR023485">
    <property type="entry name" value="Ptyr_pPase"/>
</dbReference>
<evidence type="ECO:0000259" key="5">
    <source>
        <dbReference type="SMART" id="SM00226"/>
    </source>
</evidence>
<feature type="active site" description="Nucleophile" evidence="4">
    <location>
        <position position="11"/>
    </location>
</feature>
<gene>
    <name evidence="6" type="ORF">H9779_03240</name>
</gene>
<dbReference type="PANTHER" id="PTHR47439">
    <property type="entry name" value="LOW MOLECULAR WEIGHT PHOSPHOTYROSINE PROTEIN PHOSPHATASE-RELATED"/>
    <property type="match status" value="1"/>
</dbReference>
<keyword evidence="3" id="KW-0904">Protein phosphatase</keyword>
<dbReference type="EMBL" id="DWYR01000009">
    <property type="protein sequence ID" value="HJA98599.1"/>
    <property type="molecule type" value="Genomic_DNA"/>
</dbReference>
<dbReference type="InterPro" id="IPR036196">
    <property type="entry name" value="Ptyr_pPase_sf"/>
</dbReference>
<dbReference type="SUPFAM" id="SSF52788">
    <property type="entry name" value="Phosphotyrosine protein phosphatases I"/>
    <property type="match status" value="1"/>
</dbReference>
<keyword evidence="2" id="KW-0378">Hydrolase</keyword>
<dbReference type="Gene3D" id="3.40.50.2300">
    <property type="match status" value="1"/>
</dbReference>
<dbReference type="PRINTS" id="PR00719">
    <property type="entry name" value="LMWPTPASE"/>
</dbReference>
<dbReference type="PANTHER" id="PTHR47439:SF1">
    <property type="entry name" value="ACID PHOSPHATASE"/>
    <property type="match status" value="1"/>
</dbReference>
<comment type="caution">
    <text evidence="6">The sequence shown here is derived from an EMBL/GenBank/DDBJ whole genome shotgun (WGS) entry which is preliminary data.</text>
</comment>
<dbReference type="SMART" id="SM00226">
    <property type="entry name" value="LMWPc"/>
    <property type="match status" value="1"/>
</dbReference>
<evidence type="ECO:0000256" key="4">
    <source>
        <dbReference type="PIRSR" id="PIRSR617867-1"/>
    </source>
</evidence>
<evidence type="ECO:0000313" key="6">
    <source>
        <dbReference type="EMBL" id="HJA98599.1"/>
    </source>
</evidence>
<organism evidence="6 7">
    <name type="scientific">Candidatus Alistipes avicola</name>
    <dbReference type="NCBI Taxonomy" id="2838432"/>
    <lineage>
        <taxon>Bacteria</taxon>
        <taxon>Pseudomonadati</taxon>
        <taxon>Bacteroidota</taxon>
        <taxon>Bacteroidia</taxon>
        <taxon>Bacteroidales</taxon>
        <taxon>Rikenellaceae</taxon>
        <taxon>Alistipes</taxon>
    </lineage>
</organism>
<evidence type="ECO:0000313" key="7">
    <source>
        <dbReference type="Proteomes" id="UP000824259"/>
    </source>
</evidence>
<reference evidence="6" key="2">
    <citation type="submission" date="2021-04" db="EMBL/GenBank/DDBJ databases">
        <authorList>
            <person name="Gilroy R."/>
        </authorList>
    </citation>
    <scope>NUCLEOTIDE SEQUENCE</scope>
    <source>
        <strain evidence="6">CHK169-11906</strain>
    </source>
</reference>
<feature type="active site" description="Proton donor" evidence="4">
    <location>
        <position position="129"/>
    </location>
</feature>
<evidence type="ECO:0000256" key="2">
    <source>
        <dbReference type="ARBA" id="ARBA00022801"/>
    </source>
</evidence>
<name>A0A9D2ID30_9BACT</name>
<dbReference type="InterPro" id="IPR017867">
    <property type="entry name" value="Tyr_phospatase_low_mol_wt"/>
</dbReference>
<proteinExistence type="inferred from homology"/>
<dbReference type="AlphaFoldDB" id="A0A9D2ID30"/>
<sequence length="170" mass="19668">MESKYRILFVCLGNICRSPAAEGILRRMAEKRGLDRFITIDSAGTYAGHSGDMPDRRMQNAAYARGYLLTHRARQVRPEDFDRFDRIVAMDDNNYHNLYRLAPSRQASDKICRMSDFFREHPDWTYVPDPYYEGHEGFELVLNMLEDGCRTMLDQVALMFATGGEAQKNP</sequence>
<feature type="domain" description="Phosphotyrosine protein phosphatase I" evidence="5">
    <location>
        <begin position="5"/>
        <end position="155"/>
    </location>
</feature>
<dbReference type="InterPro" id="IPR052995">
    <property type="entry name" value="LMW-PTP"/>
</dbReference>
<accession>A0A9D2ID30</accession>
<dbReference type="GO" id="GO:0004725">
    <property type="term" value="F:protein tyrosine phosphatase activity"/>
    <property type="evidence" value="ECO:0007669"/>
    <property type="project" value="InterPro"/>
</dbReference>
<comment type="similarity">
    <text evidence="1">Belongs to the low molecular weight phosphotyrosine protein phosphatase family.</text>
</comment>
<dbReference type="CDD" id="cd16343">
    <property type="entry name" value="LMWPTP"/>
    <property type="match status" value="1"/>
</dbReference>
<dbReference type="FunFam" id="3.40.50.2300:FF:000113">
    <property type="entry name" value="Low molecular weight protein-tyrosine-phosphatase"/>
    <property type="match status" value="1"/>
</dbReference>
<evidence type="ECO:0000256" key="3">
    <source>
        <dbReference type="ARBA" id="ARBA00022912"/>
    </source>
</evidence>
<reference evidence="6" key="1">
    <citation type="journal article" date="2021" name="PeerJ">
        <title>Extensive microbial diversity within the chicken gut microbiome revealed by metagenomics and culture.</title>
        <authorList>
            <person name="Gilroy R."/>
            <person name="Ravi A."/>
            <person name="Getino M."/>
            <person name="Pursley I."/>
            <person name="Horton D.L."/>
            <person name="Alikhan N.F."/>
            <person name="Baker D."/>
            <person name="Gharbi K."/>
            <person name="Hall N."/>
            <person name="Watson M."/>
            <person name="Adriaenssens E.M."/>
            <person name="Foster-Nyarko E."/>
            <person name="Jarju S."/>
            <person name="Secka A."/>
            <person name="Antonio M."/>
            <person name="Oren A."/>
            <person name="Chaudhuri R.R."/>
            <person name="La Ragione R."/>
            <person name="Hildebrand F."/>
            <person name="Pallen M.J."/>
        </authorList>
    </citation>
    <scope>NUCLEOTIDE SEQUENCE</scope>
    <source>
        <strain evidence="6">CHK169-11906</strain>
    </source>
</reference>